<dbReference type="InterPro" id="IPR013974">
    <property type="entry name" value="SAF"/>
</dbReference>
<organism evidence="4 5">
    <name type="scientific">Chitinophaga skermanii</name>
    <dbReference type="NCBI Taxonomy" id="331697"/>
    <lineage>
        <taxon>Bacteria</taxon>
        <taxon>Pseudomonadati</taxon>
        <taxon>Bacteroidota</taxon>
        <taxon>Chitinophagia</taxon>
        <taxon>Chitinophagales</taxon>
        <taxon>Chitinophagaceae</taxon>
        <taxon>Chitinophaga</taxon>
    </lineage>
</organism>
<dbReference type="PANTHER" id="PTHR30536:SF5">
    <property type="entry name" value="ALTRONATE DEHYDRATASE"/>
    <property type="match status" value="1"/>
</dbReference>
<dbReference type="CDD" id="cd11613">
    <property type="entry name" value="SAF_AH_GD"/>
    <property type="match status" value="1"/>
</dbReference>
<evidence type="ECO:0000259" key="3">
    <source>
        <dbReference type="SMART" id="SM00858"/>
    </source>
</evidence>
<keyword evidence="5" id="KW-1185">Reference proteome</keyword>
<keyword evidence="2" id="KW-0456">Lyase</keyword>
<dbReference type="SMART" id="SM00858">
    <property type="entry name" value="SAF"/>
    <property type="match status" value="1"/>
</dbReference>
<dbReference type="InterPro" id="IPR048332">
    <property type="entry name" value="GD_AH_C"/>
</dbReference>
<protein>
    <submittedName>
        <fullName evidence="4">Altronate hydrolase</fullName>
    </submittedName>
</protein>
<dbReference type="InterPro" id="IPR052172">
    <property type="entry name" value="UxaA_altronate/galactarate_dh"/>
</dbReference>
<dbReference type="Pfam" id="PF04295">
    <property type="entry name" value="GD_AH_second"/>
    <property type="match status" value="1"/>
</dbReference>
<evidence type="ECO:0000256" key="2">
    <source>
        <dbReference type="ARBA" id="ARBA00023239"/>
    </source>
</evidence>
<dbReference type="AlphaFoldDB" id="A0A327R514"/>
<comment type="caution">
    <text evidence="4">The sequence shown here is derived from an EMBL/GenBank/DDBJ whole genome shotgun (WGS) entry which is preliminary data.</text>
</comment>
<dbReference type="Proteomes" id="UP000249547">
    <property type="component" value="Unassembled WGS sequence"/>
</dbReference>
<dbReference type="EMBL" id="QLLL01000001">
    <property type="protein sequence ID" value="RAJ11052.1"/>
    <property type="molecule type" value="Genomic_DNA"/>
</dbReference>
<gene>
    <name evidence="4" type="ORF">LX64_00659</name>
</gene>
<evidence type="ECO:0000256" key="1">
    <source>
        <dbReference type="ARBA" id="ARBA00010986"/>
    </source>
</evidence>
<proteinExistence type="inferred from homology"/>
<dbReference type="Gene3D" id="2.30.130.110">
    <property type="match status" value="1"/>
</dbReference>
<dbReference type="InterPro" id="IPR044144">
    <property type="entry name" value="SAF_UxaA/GarD"/>
</dbReference>
<dbReference type="GO" id="GO:0019698">
    <property type="term" value="P:D-galacturonate catabolic process"/>
    <property type="evidence" value="ECO:0007669"/>
    <property type="project" value="TreeGrafter"/>
</dbReference>
<keyword evidence="4" id="KW-0378">Hydrolase</keyword>
<accession>A0A327R514</accession>
<reference evidence="4 5" key="1">
    <citation type="submission" date="2018-06" db="EMBL/GenBank/DDBJ databases">
        <title>Genomic Encyclopedia of Archaeal and Bacterial Type Strains, Phase II (KMG-II): from individual species to whole genera.</title>
        <authorList>
            <person name="Goeker M."/>
        </authorList>
    </citation>
    <scope>NUCLEOTIDE SEQUENCE [LARGE SCALE GENOMIC DNA]</scope>
    <source>
        <strain evidence="4 5">DSM 23857</strain>
    </source>
</reference>
<dbReference type="Pfam" id="PF08666">
    <property type="entry name" value="SAF"/>
    <property type="match status" value="1"/>
</dbReference>
<dbReference type="GO" id="GO:0016829">
    <property type="term" value="F:lyase activity"/>
    <property type="evidence" value="ECO:0007669"/>
    <property type="project" value="UniProtKB-KW"/>
</dbReference>
<evidence type="ECO:0000313" key="4">
    <source>
        <dbReference type="EMBL" id="RAJ11052.1"/>
    </source>
</evidence>
<dbReference type="GO" id="GO:0016787">
    <property type="term" value="F:hydrolase activity"/>
    <property type="evidence" value="ECO:0007669"/>
    <property type="project" value="UniProtKB-KW"/>
</dbReference>
<sequence>MREWPESGKMLSWIIILVLKSDSQLSYISYMNVYLQIHPKDNVLVALKDLPAGEEIAFNGDTITLLNTIPAKHKFTIEAIAKGSPVVMYGVLVGKALTDIHKGDLITVNNLEHDANAFHDKDANYAWQAPDVTPWKDRTFMGYHRTDGQVGTRNFWLVIPMVFCENRNVGVIKTAFEKGLGFAPAETYNSQVEDLVSLYKSGNLDAVKTYEPHPTTHQIQRSSVFPNIDGIKFLTHEGGCGGTRQDSDALCALLAGYIHHSNVAGATILSLGCQHAQVSILQAATKKLNAQFDKPILVFEQQKLGSEFNMLSTAIKETFMALVEANKLERKPAPLSKLVIGLECGGSDGFSGISANPAIGHTSDLLVALGGTTILSEFPELCGVEQELINRCETEDNADKFIRIMRAYESQAESVGSGFYMNPSPGNIKDGLITDAIKSAGAAKKGGTSPVVDVLDYTEYVTKPGLNLLCTPGNDVESTSAEVGSGANVVLFTTGLGTPTGNPIAPVVKLSTNTKLAQKMPDIIDIDTGSIISGEKSIAKMGEEILDYVIEIASGNVHAKAEILQQDDFIPWKRGVSL</sequence>
<evidence type="ECO:0000313" key="5">
    <source>
        <dbReference type="Proteomes" id="UP000249547"/>
    </source>
</evidence>
<feature type="domain" description="SAF" evidence="3">
    <location>
        <begin position="41"/>
        <end position="112"/>
    </location>
</feature>
<comment type="similarity">
    <text evidence="1">Belongs to the UxaA family.</text>
</comment>
<name>A0A327R514_9BACT</name>
<dbReference type="PANTHER" id="PTHR30536">
    <property type="entry name" value="ALTRONATE/GALACTARATE DEHYDRATASE"/>
    <property type="match status" value="1"/>
</dbReference>
<dbReference type="Pfam" id="PF20629">
    <property type="entry name" value="GD_AH_C"/>
    <property type="match status" value="1"/>
</dbReference>
<dbReference type="InterPro" id="IPR007392">
    <property type="entry name" value="GD_AH_second"/>
</dbReference>